<dbReference type="AlphaFoldDB" id="A0AAV4E162"/>
<gene>
    <name evidence="1" type="ORF">PoB_007657500</name>
</gene>
<protein>
    <submittedName>
        <fullName evidence="1">Uncharacterized protein</fullName>
    </submittedName>
</protein>
<proteinExistence type="predicted"/>
<organism evidence="1 2">
    <name type="scientific">Plakobranchus ocellatus</name>
    <dbReference type="NCBI Taxonomy" id="259542"/>
    <lineage>
        <taxon>Eukaryota</taxon>
        <taxon>Metazoa</taxon>
        <taxon>Spiralia</taxon>
        <taxon>Lophotrochozoa</taxon>
        <taxon>Mollusca</taxon>
        <taxon>Gastropoda</taxon>
        <taxon>Heterobranchia</taxon>
        <taxon>Euthyneura</taxon>
        <taxon>Panpulmonata</taxon>
        <taxon>Sacoglossa</taxon>
        <taxon>Placobranchoidea</taxon>
        <taxon>Plakobranchidae</taxon>
        <taxon>Plakobranchus</taxon>
    </lineage>
</organism>
<name>A0AAV4E162_9GAST</name>
<sequence>MAHPSIHGVGAAFHLRLATDDNIATSSTSPTSPVLSSVQIFFTKHGLVIDFRSKRLLSLDNISIPPYSGRFGISPSKRDFQPAPPIL</sequence>
<keyword evidence="2" id="KW-1185">Reference proteome</keyword>
<evidence type="ECO:0000313" key="2">
    <source>
        <dbReference type="Proteomes" id="UP000735302"/>
    </source>
</evidence>
<dbReference type="Proteomes" id="UP000735302">
    <property type="component" value="Unassembled WGS sequence"/>
</dbReference>
<accession>A0AAV4E162</accession>
<dbReference type="EMBL" id="BLXT01008578">
    <property type="protein sequence ID" value="GFO50070.1"/>
    <property type="molecule type" value="Genomic_DNA"/>
</dbReference>
<comment type="caution">
    <text evidence="1">The sequence shown here is derived from an EMBL/GenBank/DDBJ whole genome shotgun (WGS) entry which is preliminary data.</text>
</comment>
<reference evidence="1 2" key="1">
    <citation type="journal article" date="2021" name="Elife">
        <title>Chloroplast acquisition without the gene transfer in kleptoplastic sea slugs, Plakobranchus ocellatus.</title>
        <authorList>
            <person name="Maeda T."/>
            <person name="Takahashi S."/>
            <person name="Yoshida T."/>
            <person name="Shimamura S."/>
            <person name="Takaki Y."/>
            <person name="Nagai Y."/>
            <person name="Toyoda A."/>
            <person name="Suzuki Y."/>
            <person name="Arimoto A."/>
            <person name="Ishii H."/>
            <person name="Satoh N."/>
            <person name="Nishiyama T."/>
            <person name="Hasebe M."/>
            <person name="Maruyama T."/>
            <person name="Minagawa J."/>
            <person name="Obokata J."/>
            <person name="Shigenobu S."/>
        </authorList>
    </citation>
    <scope>NUCLEOTIDE SEQUENCE [LARGE SCALE GENOMIC DNA]</scope>
</reference>
<evidence type="ECO:0000313" key="1">
    <source>
        <dbReference type="EMBL" id="GFO50070.1"/>
    </source>
</evidence>